<dbReference type="KEGG" id="xcn:J169_03570"/>
<dbReference type="KEGG" id="xcr:J163_03546"/>
<proteinExistence type="predicted"/>
<accession>A0A0U5BWS1</accession>
<protein>
    <submittedName>
        <fullName evidence="1">Uncharacterized protein</fullName>
    </submittedName>
</protein>
<dbReference type="KEGG" id="xcm:J164_03547"/>
<reference evidence="1 2" key="1">
    <citation type="submission" date="2014-09" db="EMBL/GenBank/DDBJ databases">
        <authorList>
            <person name="Regsiter A."/>
        </authorList>
    </citation>
    <scope>NUCLEOTIDE SEQUENCE [LARGE SCALE GENOMIC DNA]</scope>
</reference>
<dbReference type="AlphaFoldDB" id="A0A0U5BWS1"/>
<dbReference type="Proteomes" id="UP000052230">
    <property type="component" value="Unassembled WGS sequence"/>
</dbReference>
<dbReference type="EMBL" id="CCXZ01000173">
    <property type="protein sequence ID" value="CEG18099.1"/>
    <property type="molecule type" value="Genomic_DNA"/>
</dbReference>
<organism evidence="1 2">
    <name type="scientific">Xanthomonas citri pv. citri</name>
    <dbReference type="NCBI Taxonomy" id="611301"/>
    <lineage>
        <taxon>Bacteria</taxon>
        <taxon>Pseudomonadati</taxon>
        <taxon>Pseudomonadota</taxon>
        <taxon>Gammaproteobacteria</taxon>
        <taxon>Lysobacterales</taxon>
        <taxon>Lysobacteraceae</taxon>
        <taxon>Xanthomonas</taxon>
    </lineage>
</organism>
<dbReference type="KEGG" id="xcf:J172_03562"/>
<gene>
    <name evidence="1" type="ORF">XAC3562_760076</name>
</gene>
<dbReference type="KEGG" id="xcu:J159_03547"/>
<comment type="caution">
    <text evidence="1">The sequence shown here is derived from an EMBL/GenBank/DDBJ whole genome shotgun (WGS) entry which is preliminary data.</text>
</comment>
<evidence type="ECO:0000313" key="1">
    <source>
        <dbReference type="EMBL" id="CEG18099.1"/>
    </source>
</evidence>
<name>A0A0U5BWS1_XANCI</name>
<keyword evidence="2" id="KW-1185">Reference proteome</keyword>
<evidence type="ECO:0000313" key="2">
    <source>
        <dbReference type="Proteomes" id="UP000052230"/>
    </source>
</evidence>
<dbReference type="KEGG" id="xcw:J162_03551"/>
<sequence>MMRLADVDELRTSLSRRRNATAAMLVLFGPALLDEPSCHAPPVAGLHSPRQRPALLEDRLPRNRPNANAPQCGAFF</sequence>